<accession>A0ABU5L7E4</accession>
<dbReference type="InterPro" id="IPR027417">
    <property type="entry name" value="P-loop_NTPase"/>
</dbReference>
<keyword evidence="2" id="KW-1185">Reference proteome</keyword>
<dbReference type="EMBL" id="JARGYT010000018">
    <property type="protein sequence ID" value="MDZ5762057.1"/>
    <property type="molecule type" value="Genomic_DNA"/>
</dbReference>
<comment type="caution">
    <text evidence="1">The sequence shown here is derived from an EMBL/GenBank/DDBJ whole genome shotgun (WGS) entry which is preliminary data.</text>
</comment>
<dbReference type="InterPro" id="IPR050238">
    <property type="entry name" value="DNA_Rep/Repair_Clamp_Loader"/>
</dbReference>
<gene>
    <name evidence="1" type="ORF">Cyrtocomes_00424</name>
</gene>
<evidence type="ECO:0000313" key="2">
    <source>
        <dbReference type="Proteomes" id="UP001293791"/>
    </source>
</evidence>
<dbReference type="Gene3D" id="3.40.50.300">
    <property type="entry name" value="P-loop containing nucleotide triphosphate hydrolases"/>
    <property type="match status" value="1"/>
</dbReference>
<dbReference type="PANTHER" id="PTHR11669">
    <property type="entry name" value="REPLICATION FACTOR C / DNA POLYMERASE III GAMMA-TAU SUBUNIT"/>
    <property type="match status" value="1"/>
</dbReference>
<reference evidence="1 2" key="1">
    <citation type="submission" date="2023-02" db="EMBL/GenBank/DDBJ databases">
        <title>Host association and intracellularity evolved multiple times independently in the Rickettsiales.</title>
        <authorList>
            <person name="Castelli M."/>
            <person name="Nardi T."/>
            <person name="Gammuto L."/>
            <person name="Bellinzona G."/>
            <person name="Sabaneyeva E."/>
            <person name="Potekhin A."/>
            <person name="Serra V."/>
            <person name="Petroni G."/>
            <person name="Sassera D."/>
        </authorList>
    </citation>
    <scope>NUCLEOTIDE SEQUENCE [LARGE SCALE GENOMIC DNA]</scope>
    <source>
        <strain evidence="1 2">BOD18</strain>
    </source>
</reference>
<proteinExistence type="predicted"/>
<evidence type="ECO:0000313" key="1">
    <source>
        <dbReference type="EMBL" id="MDZ5762057.1"/>
    </source>
</evidence>
<protein>
    <submittedName>
        <fullName evidence="1">DNA polymerase III subunit delta</fullName>
    </submittedName>
</protein>
<dbReference type="Pfam" id="PF13177">
    <property type="entry name" value="DNA_pol3_delta2"/>
    <property type="match status" value="1"/>
</dbReference>
<dbReference type="Proteomes" id="UP001293791">
    <property type="component" value="Unassembled WGS sequence"/>
</dbReference>
<dbReference type="SUPFAM" id="SSF52540">
    <property type="entry name" value="P-loop containing nucleoside triphosphate hydrolases"/>
    <property type="match status" value="1"/>
</dbReference>
<dbReference type="PANTHER" id="PTHR11669:SF8">
    <property type="entry name" value="DNA POLYMERASE III SUBUNIT DELTA"/>
    <property type="match status" value="1"/>
</dbReference>
<name>A0ABU5L7E4_9RICK</name>
<organism evidence="1 2">
    <name type="scientific">Candidatus Cyrtobacter comes</name>
    <dbReference type="NCBI Taxonomy" id="675776"/>
    <lineage>
        <taxon>Bacteria</taxon>
        <taxon>Pseudomonadati</taxon>
        <taxon>Pseudomonadota</taxon>
        <taxon>Alphaproteobacteria</taxon>
        <taxon>Rickettsiales</taxon>
        <taxon>Candidatus Midichloriaceae</taxon>
        <taxon>Candidatus Cyrtobacter</taxon>
    </lineage>
</organism>
<sequence length="290" mass="32738">MHDNMDGFPFDHSILSTAVYKKRVRFLDSVLLSLPTSLIITSWGFLLEPVALYMCSKILGCEIERSFMKKAVHQGLFSISSEQISVQDARQLIDFFSKSTVGNRVALIKDPEKMTHNASNALLKTIEEPPSNSFVIFFTNRINALSDTLRSRCVELEILAFTRGEFKEILEFLTASSKKASRIICDLLYPNAELAIKILNNLGSSFVEENLSNIQDLLPVIRSIFTKAVDLSNNEKIAILFAVLCKTHMTSVSIRKIDNLYKAREILLDCDRFNLDLESALNYIISKVSL</sequence>